<evidence type="ECO:0000256" key="3">
    <source>
        <dbReference type="ARBA" id="ARBA00023149"/>
    </source>
</evidence>
<organism evidence="5 6">
    <name type="scientific">Intoshia linei</name>
    <dbReference type="NCBI Taxonomy" id="1819745"/>
    <lineage>
        <taxon>Eukaryota</taxon>
        <taxon>Metazoa</taxon>
        <taxon>Spiralia</taxon>
        <taxon>Lophotrochozoa</taxon>
        <taxon>Mesozoa</taxon>
        <taxon>Orthonectida</taxon>
        <taxon>Rhopaluridae</taxon>
        <taxon>Intoshia</taxon>
    </lineage>
</organism>
<proteinExistence type="inferred from homology"/>
<dbReference type="InterPro" id="IPR050503">
    <property type="entry name" value="cAMP-dep_PK_reg_su-like"/>
</dbReference>
<evidence type="ECO:0000259" key="4">
    <source>
        <dbReference type="PROSITE" id="PS50042"/>
    </source>
</evidence>
<sequence length="863" mass="102087">MEQQKNELIKLLSKPRNERFQLKIIKNYIWMKHFCKAIKSINMEKFTHLIKHGYVISKKSGSIIIKQHDIADYFYIILNGSMSIHIQQEAVLIKENYQNIRDLGNDNTVKDIFGPKLHTIGPGAAFGEYGLHSDLNQNKRSASVIADTNVDILASKNKIKVIKIKEFIENNEDFKEWNKIKRKQLLMSLVRKDYNKNEYIHKQGEAYTGVYYIDRQSETKNRINNKKKLQEKMISCSKKGNMSGDLELLMNFDHYASSLKCDSDKCVLYWLSKRDICRIWFKDVMRLYTSLQKLVTLKVYNRINQNIAIKFYKSCLNILNNEDKIKELFLQQIVQNGYHKKSASTLKQHKIKDRNSNDIKKVMKMDVKYNIFDDIEKIFPAYRGYLLHMNKYDKAKNVTKLYVQHVLNFGIKVDTKNALTILQNCKKLEKSKFNHINIMQTINASTLNSKQLFILKIMQYLNNQTSLIRDERLSDIFFYKQVMKTKRLQRINKIQKQNTHPKSDNNLSNKPFKRLSLMTKNKTPHSILFLRRNITESLSLYFKNRKASTIKCIREFQEQNMIKYEKVINHQHTSRLKRFDYKNRPTLENKWSNLLSPFMKNRIENEIKLDKLNEISKRKSTQINISIESNSSDESTNHRKYRRNSLQIKTQIAVNVAKELKKSACISETDKLYNNLVKIVKKCNNQNDLLKIASVNTNQIKLPFLGNGNKSASNYNKTISAKYTTKINDWINNFNDVSEYDPMYRDWKSSSLNCRYIQEKIKNFNCKDELVKRRKNIIVYPLKIFELSDNVKSNPIPGAKVNIIYSRCSMDKKMYNIVQHQHMRHYFVPKINSIKMEKLQKSAHLRIRHEMERANIYLKSKKD</sequence>
<dbReference type="InterPro" id="IPR018490">
    <property type="entry name" value="cNMP-bd_dom_sf"/>
</dbReference>
<dbReference type="InterPro" id="IPR018488">
    <property type="entry name" value="cNMP-bd_CS"/>
</dbReference>
<dbReference type="AlphaFoldDB" id="A0A177BBS8"/>
<reference evidence="5 6" key="1">
    <citation type="submission" date="2016-04" db="EMBL/GenBank/DDBJ databases">
        <title>The genome of Intoshia linei affirms orthonectids as highly simplified spiralians.</title>
        <authorList>
            <person name="Mikhailov K.V."/>
            <person name="Slusarev G.S."/>
            <person name="Nikitin M.A."/>
            <person name="Logacheva M.D."/>
            <person name="Penin A."/>
            <person name="Aleoshin V."/>
            <person name="Panchin Y.V."/>
        </authorList>
    </citation>
    <scope>NUCLEOTIDE SEQUENCE [LARGE SCALE GENOMIC DNA]</scope>
    <source>
        <strain evidence="5">Intl2013</strain>
        <tissue evidence="5">Whole animal</tissue>
    </source>
</reference>
<evidence type="ECO:0000313" key="5">
    <source>
        <dbReference type="EMBL" id="OAF70884.1"/>
    </source>
</evidence>
<dbReference type="GO" id="GO:0030552">
    <property type="term" value="F:cAMP binding"/>
    <property type="evidence" value="ECO:0007669"/>
    <property type="project" value="UniProtKB-KW"/>
</dbReference>
<dbReference type="PROSITE" id="PS50042">
    <property type="entry name" value="CNMP_BINDING_3"/>
    <property type="match status" value="2"/>
</dbReference>
<dbReference type="GO" id="GO:0005952">
    <property type="term" value="C:cAMP-dependent protein kinase complex"/>
    <property type="evidence" value="ECO:0007669"/>
    <property type="project" value="InterPro"/>
</dbReference>
<comment type="similarity">
    <text evidence="1">Belongs to the cAMP-dependent kinase regulatory chain family.</text>
</comment>
<gene>
    <name evidence="5" type="ORF">A3Q56_01356</name>
</gene>
<comment type="caution">
    <text evidence="5">The sequence shown here is derived from an EMBL/GenBank/DDBJ whole genome shotgun (WGS) entry which is preliminary data.</text>
</comment>
<keyword evidence="3" id="KW-0114">cAMP</keyword>
<feature type="domain" description="Cyclic nucleotide-binding" evidence="4">
    <location>
        <begin position="37"/>
        <end position="154"/>
    </location>
</feature>
<dbReference type="GO" id="GO:0005829">
    <property type="term" value="C:cytosol"/>
    <property type="evidence" value="ECO:0007669"/>
    <property type="project" value="TreeGrafter"/>
</dbReference>
<dbReference type="EMBL" id="LWCA01000102">
    <property type="protein sequence ID" value="OAF70884.1"/>
    <property type="molecule type" value="Genomic_DNA"/>
</dbReference>
<keyword evidence="2" id="KW-0116">cAMP-binding</keyword>
<dbReference type="GO" id="GO:0004862">
    <property type="term" value="F:cAMP-dependent protein kinase inhibitor activity"/>
    <property type="evidence" value="ECO:0007669"/>
    <property type="project" value="TreeGrafter"/>
</dbReference>
<keyword evidence="6" id="KW-1185">Reference proteome</keyword>
<dbReference type="PANTHER" id="PTHR11635">
    <property type="entry name" value="CAMP-DEPENDENT PROTEIN KINASE REGULATORY CHAIN"/>
    <property type="match status" value="1"/>
</dbReference>
<evidence type="ECO:0000256" key="2">
    <source>
        <dbReference type="ARBA" id="ARBA00022566"/>
    </source>
</evidence>
<dbReference type="Gene3D" id="2.60.120.10">
    <property type="entry name" value="Jelly Rolls"/>
    <property type="match status" value="2"/>
</dbReference>
<dbReference type="InterPro" id="IPR000595">
    <property type="entry name" value="cNMP-bd_dom"/>
</dbReference>
<dbReference type="Proteomes" id="UP000078046">
    <property type="component" value="Unassembled WGS sequence"/>
</dbReference>
<keyword evidence="2" id="KW-0547">Nucleotide-binding</keyword>
<dbReference type="PANTHER" id="PTHR11635:SF152">
    <property type="entry name" value="CAMP-DEPENDENT PROTEIN KINASE TYPE I REGULATORY SUBUNIT-RELATED"/>
    <property type="match status" value="1"/>
</dbReference>
<dbReference type="GO" id="GO:0034236">
    <property type="term" value="F:protein kinase A catalytic subunit binding"/>
    <property type="evidence" value="ECO:0007669"/>
    <property type="project" value="TreeGrafter"/>
</dbReference>
<accession>A0A177BBS8</accession>
<dbReference type="CDD" id="cd00038">
    <property type="entry name" value="CAP_ED"/>
    <property type="match status" value="1"/>
</dbReference>
<name>A0A177BBS8_9BILA</name>
<evidence type="ECO:0000313" key="6">
    <source>
        <dbReference type="Proteomes" id="UP000078046"/>
    </source>
</evidence>
<protein>
    <recommendedName>
        <fullName evidence="4">Cyclic nucleotide-binding domain-containing protein</fullName>
    </recommendedName>
</protein>
<dbReference type="SUPFAM" id="SSF51206">
    <property type="entry name" value="cAMP-binding domain-like"/>
    <property type="match status" value="2"/>
</dbReference>
<dbReference type="InterPro" id="IPR014710">
    <property type="entry name" value="RmlC-like_jellyroll"/>
</dbReference>
<dbReference type="PROSITE" id="PS00889">
    <property type="entry name" value="CNMP_BINDING_2"/>
    <property type="match status" value="1"/>
</dbReference>
<feature type="domain" description="Cyclic nucleotide-binding" evidence="4">
    <location>
        <begin position="173"/>
        <end position="257"/>
    </location>
</feature>
<evidence type="ECO:0000256" key="1">
    <source>
        <dbReference type="ARBA" id="ARBA00005753"/>
    </source>
</evidence>